<comment type="subcellular location">
    <subcellularLocation>
        <location evidence="2">Nucleus</location>
    </subcellularLocation>
</comment>
<dbReference type="GO" id="GO:0016787">
    <property type="term" value="F:hydrolase activity"/>
    <property type="evidence" value="ECO:0007669"/>
    <property type="project" value="UniProtKB-KW"/>
</dbReference>
<keyword evidence="8" id="KW-0472">Membrane</keyword>
<evidence type="ECO:0000256" key="7">
    <source>
        <dbReference type="ARBA" id="ARBA00023242"/>
    </source>
</evidence>
<evidence type="ECO:0000256" key="8">
    <source>
        <dbReference type="SAM" id="Phobius"/>
    </source>
</evidence>
<dbReference type="InterPro" id="IPR058353">
    <property type="entry name" value="DUF8040"/>
</dbReference>
<dbReference type="InterPro" id="IPR045249">
    <property type="entry name" value="HARBI1-like"/>
</dbReference>
<dbReference type="PANTHER" id="PTHR22930">
    <property type="match status" value="1"/>
</dbReference>
<feature type="domain" description="DUF8040" evidence="10">
    <location>
        <begin position="50"/>
        <end position="141"/>
    </location>
</feature>
<dbReference type="EMBL" id="CP144754">
    <property type="protein sequence ID" value="WVZ99143.1"/>
    <property type="molecule type" value="Genomic_DNA"/>
</dbReference>
<comment type="similarity">
    <text evidence="3">Belongs to the HARBI1 family.</text>
</comment>
<feature type="transmembrane region" description="Helical" evidence="8">
    <location>
        <begin position="20"/>
        <end position="40"/>
    </location>
</feature>
<keyword evidence="5" id="KW-0479">Metal-binding</keyword>
<dbReference type="InterPro" id="IPR027806">
    <property type="entry name" value="HARBI1_dom"/>
</dbReference>
<reference evidence="11 12" key="1">
    <citation type="submission" date="2024-02" db="EMBL/GenBank/DDBJ databases">
        <title>High-quality chromosome-scale genome assembly of Pensacola bahiagrass (Paspalum notatum Flugge var. saurae).</title>
        <authorList>
            <person name="Vega J.M."/>
            <person name="Podio M."/>
            <person name="Orjuela J."/>
            <person name="Siena L.A."/>
            <person name="Pessino S.C."/>
            <person name="Combes M.C."/>
            <person name="Mariac C."/>
            <person name="Albertini E."/>
            <person name="Pupilli F."/>
            <person name="Ortiz J.P.A."/>
            <person name="Leblanc O."/>
        </authorList>
    </citation>
    <scope>NUCLEOTIDE SEQUENCE [LARGE SCALE GENOMIC DNA]</scope>
    <source>
        <strain evidence="11">R1</strain>
        <tissue evidence="11">Leaf</tissue>
    </source>
</reference>
<evidence type="ECO:0000256" key="3">
    <source>
        <dbReference type="ARBA" id="ARBA00006958"/>
    </source>
</evidence>
<protein>
    <recommendedName>
        <fullName evidence="13">DDE Tnp4 domain-containing protein</fullName>
    </recommendedName>
</protein>
<evidence type="ECO:0008006" key="13">
    <source>
        <dbReference type="Google" id="ProtNLM"/>
    </source>
</evidence>
<keyword evidence="12" id="KW-1185">Reference proteome</keyword>
<evidence type="ECO:0000313" key="11">
    <source>
        <dbReference type="EMBL" id="WVZ99143.1"/>
    </source>
</evidence>
<dbReference type="Proteomes" id="UP001341281">
    <property type="component" value="Chromosome 10"/>
</dbReference>
<keyword evidence="7" id="KW-0539">Nucleus</keyword>
<comment type="cofactor">
    <cofactor evidence="1">
        <name>a divalent metal cation</name>
        <dbReference type="ChEBI" id="CHEBI:60240"/>
    </cofactor>
</comment>
<dbReference type="Pfam" id="PF26138">
    <property type="entry name" value="DUF8040"/>
    <property type="match status" value="1"/>
</dbReference>
<feature type="domain" description="DDE Tnp4" evidence="9">
    <location>
        <begin position="176"/>
        <end position="326"/>
    </location>
</feature>
<gene>
    <name evidence="11" type="ORF">U9M48_044486</name>
</gene>
<dbReference type="Pfam" id="PF13359">
    <property type="entry name" value="DDE_Tnp_4"/>
    <property type="match status" value="1"/>
</dbReference>
<evidence type="ECO:0000256" key="5">
    <source>
        <dbReference type="ARBA" id="ARBA00022723"/>
    </source>
</evidence>
<dbReference type="PANTHER" id="PTHR22930:SF251">
    <property type="entry name" value="DDE TNP4 DOMAIN-CONTAINING PROTEIN"/>
    <property type="match status" value="1"/>
</dbReference>
<accession>A0AAQ3UX59</accession>
<organism evidence="11 12">
    <name type="scientific">Paspalum notatum var. saurae</name>
    <dbReference type="NCBI Taxonomy" id="547442"/>
    <lineage>
        <taxon>Eukaryota</taxon>
        <taxon>Viridiplantae</taxon>
        <taxon>Streptophyta</taxon>
        <taxon>Embryophyta</taxon>
        <taxon>Tracheophyta</taxon>
        <taxon>Spermatophyta</taxon>
        <taxon>Magnoliopsida</taxon>
        <taxon>Liliopsida</taxon>
        <taxon>Poales</taxon>
        <taxon>Poaceae</taxon>
        <taxon>PACMAD clade</taxon>
        <taxon>Panicoideae</taxon>
        <taxon>Andropogonodae</taxon>
        <taxon>Paspaleae</taxon>
        <taxon>Paspalinae</taxon>
        <taxon>Paspalum</taxon>
    </lineage>
</organism>
<dbReference type="GO" id="GO:0005634">
    <property type="term" value="C:nucleus"/>
    <property type="evidence" value="ECO:0007669"/>
    <property type="project" value="UniProtKB-SubCell"/>
</dbReference>
<dbReference type="AlphaFoldDB" id="A0AAQ3UX59"/>
<evidence type="ECO:0000256" key="6">
    <source>
        <dbReference type="ARBA" id="ARBA00022801"/>
    </source>
</evidence>
<keyword evidence="8" id="KW-1133">Transmembrane helix</keyword>
<keyword evidence="8" id="KW-0812">Transmembrane</keyword>
<dbReference type="GO" id="GO:0046872">
    <property type="term" value="F:metal ion binding"/>
    <property type="evidence" value="ECO:0007669"/>
    <property type="project" value="UniProtKB-KW"/>
</dbReference>
<evidence type="ECO:0000259" key="9">
    <source>
        <dbReference type="Pfam" id="PF13359"/>
    </source>
</evidence>
<dbReference type="GO" id="GO:0004518">
    <property type="term" value="F:nuclease activity"/>
    <property type="evidence" value="ECO:0007669"/>
    <property type="project" value="UniProtKB-KW"/>
</dbReference>
<keyword evidence="4" id="KW-0540">Nuclease</keyword>
<evidence type="ECO:0000259" key="10">
    <source>
        <dbReference type="Pfam" id="PF26138"/>
    </source>
</evidence>
<keyword evidence="6" id="KW-0378">Hydrolase</keyword>
<evidence type="ECO:0000256" key="4">
    <source>
        <dbReference type="ARBA" id="ARBA00022722"/>
    </source>
</evidence>
<proteinExistence type="inferred from homology"/>
<name>A0AAQ3UX59_PASNO</name>
<sequence length="378" mass="43050">MSLSAESDNDDTSGDRSYCFIELVALGAAVGAFAGVRYILNPEPPMLPHVTGRQWVQMNLQKEQKCYDNFRMQLDDFLHLNDILVRYHGLQSTQEFDSLEGLGMFLWACATGQPLRQIKDRFDRSLEAVTRKMGEVAEAMIRFSHTVITPKDPTYTHVHHKLYKFAPYFDGCIGALDGTHIPVQFDRNDRPIFLNRKGDTSYNVLAIVDMDMRFTYVGSGMAGSCHDMAVLWECQKTAYFPHPPRGKYYLVDSGHTLQKGYLAPYRGTDEETMEGHHFNMHHASIRSVVERAFGVLKAKWRILRGIPHYDQNRQAKFIIACCALHNFVMACKDTRQPATNITRAADYGTSAWVDANAETDMEIVQRMITDGLYSNHRS</sequence>
<evidence type="ECO:0000256" key="2">
    <source>
        <dbReference type="ARBA" id="ARBA00004123"/>
    </source>
</evidence>
<evidence type="ECO:0000313" key="12">
    <source>
        <dbReference type="Proteomes" id="UP001341281"/>
    </source>
</evidence>
<evidence type="ECO:0000256" key="1">
    <source>
        <dbReference type="ARBA" id="ARBA00001968"/>
    </source>
</evidence>